<dbReference type="InterPro" id="IPR021109">
    <property type="entry name" value="Peptidase_aspartic_dom_sf"/>
</dbReference>
<dbReference type="EMBL" id="JAJJHW010001127">
    <property type="protein sequence ID" value="KAH8377087.1"/>
    <property type="molecule type" value="Genomic_DNA"/>
</dbReference>
<dbReference type="GO" id="GO:0005764">
    <property type="term" value="C:lysosome"/>
    <property type="evidence" value="ECO:0007669"/>
    <property type="project" value="TreeGrafter"/>
</dbReference>
<feature type="compositionally biased region" description="Low complexity" evidence="10">
    <location>
        <begin position="67"/>
        <end position="79"/>
    </location>
</feature>
<dbReference type="PROSITE" id="PS00141">
    <property type="entry name" value="ASP_PROTEASE"/>
    <property type="match status" value="1"/>
</dbReference>
<keyword evidence="5 8" id="KW-1015">Disulfide bond</keyword>
<protein>
    <recommendedName>
        <fullName evidence="12">Peptidase A1 domain-containing protein</fullName>
    </recommendedName>
</protein>
<keyword evidence="3 9" id="KW-0064">Aspartyl protease</keyword>
<accession>A0AAD4PN39</accession>
<dbReference type="InterPro" id="IPR001461">
    <property type="entry name" value="Aspartic_peptidase_A1"/>
</dbReference>
<feature type="region of interest" description="Disordered" evidence="10">
    <location>
        <begin position="65"/>
        <end position="89"/>
    </location>
</feature>
<evidence type="ECO:0000259" key="12">
    <source>
        <dbReference type="PROSITE" id="PS51767"/>
    </source>
</evidence>
<evidence type="ECO:0000256" key="4">
    <source>
        <dbReference type="ARBA" id="ARBA00022801"/>
    </source>
</evidence>
<feature type="disulfide bond" evidence="8">
    <location>
        <begin position="129"/>
        <end position="136"/>
    </location>
</feature>
<dbReference type="GO" id="GO:0006508">
    <property type="term" value="P:proteolysis"/>
    <property type="evidence" value="ECO:0007669"/>
    <property type="project" value="UniProtKB-KW"/>
</dbReference>
<feature type="active site" evidence="7">
    <location>
        <position position="301"/>
    </location>
</feature>
<dbReference type="FunFam" id="2.40.70.10:FF:000091">
    <property type="entry name" value="GG22202"/>
    <property type="match status" value="1"/>
</dbReference>
<evidence type="ECO:0000256" key="3">
    <source>
        <dbReference type="ARBA" id="ARBA00022750"/>
    </source>
</evidence>
<keyword evidence="14" id="KW-1185">Reference proteome</keyword>
<dbReference type="PROSITE" id="PS51767">
    <property type="entry name" value="PEPTIDASE_A1"/>
    <property type="match status" value="1"/>
</dbReference>
<feature type="signal peptide" evidence="11">
    <location>
        <begin position="1"/>
        <end position="20"/>
    </location>
</feature>
<dbReference type="Proteomes" id="UP001200034">
    <property type="component" value="Unassembled WGS sequence"/>
</dbReference>
<comment type="caution">
    <text evidence="13">The sequence shown here is derived from an EMBL/GenBank/DDBJ whole genome shotgun (WGS) entry which is preliminary data.</text>
</comment>
<dbReference type="FunFam" id="2.40.70.10:FF:000002">
    <property type="entry name" value="Vacuolar aspartic proteinase"/>
    <property type="match status" value="1"/>
</dbReference>
<dbReference type="InterPro" id="IPR001969">
    <property type="entry name" value="Aspartic_peptidase_AS"/>
</dbReference>
<evidence type="ECO:0000256" key="7">
    <source>
        <dbReference type="PIRSR" id="PIRSR601461-1"/>
    </source>
</evidence>
<evidence type="ECO:0000313" key="14">
    <source>
        <dbReference type="Proteomes" id="UP001200034"/>
    </source>
</evidence>
<evidence type="ECO:0000256" key="9">
    <source>
        <dbReference type="RuleBase" id="RU000454"/>
    </source>
</evidence>
<dbReference type="Pfam" id="PF00026">
    <property type="entry name" value="Asp"/>
    <property type="match status" value="1"/>
</dbReference>
<dbReference type="AlphaFoldDB" id="A0AAD4PN39"/>
<dbReference type="PANTHER" id="PTHR47966:SF51">
    <property type="entry name" value="BETA-SITE APP-CLEAVING ENZYME, ISOFORM A-RELATED"/>
    <property type="match status" value="1"/>
</dbReference>
<evidence type="ECO:0000256" key="8">
    <source>
        <dbReference type="PIRSR" id="PIRSR601461-2"/>
    </source>
</evidence>
<feature type="active site" evidence="7">
    <location>
        <position position="116"/>
    </location>
</feature>
<reference evidence="13" key="1">
    <citation type="journal article" date="2021" name="Mol. Ecol. Resour.">
        <title>Phylogenomic analyses of the genus Drosophila reveals genomic signals of climate adaptation.</title>
        <authorList>
            <person name="Li F."/>
            <person name="Rane R.V."/>
            <person name="Luria V."/>
            <person name="Xiong Z."/>
            <person name="Chen J."/>
            <person name="Li Z."/>
            <person name="Catullo R.A."/>
            <person name="Griffin P.C."/>
            <person name="Schiffer M."/>
            <person name="Pearce S."/>
            <person name="Lee S.F."/>
            <person name="McElroy K."/>
            <person name="Stocker A."/>
            <person name="Shirriffs J."/>
            <person name="Cockerell F."/>
            <person name="Coppin C."/>
            <person name="Sgro C.M."/>
            <person name="Karger A."/>
            <person name="Cain J.W."/>
            <person name="Weber J.A."/>
            <person name="Santpere G."/>
            <person name="Kirschner M.W."/>
            <person name="Hoffmann A.A."/>
            <person name="Oakeshott J.G."/>
            <person name="Zhang G."/>
        </authorList>
    </citation>
    <scope>NUCLEOTIDE SEQUENCE</scope>
    <source>
        <strain evidence="13">BGI-SZ-2011g</strain>
    </source>
</reference>
<gene>
    <name evidence="13" type="ORF">KR093_003398</name>
</gene>
<sequence>MLKWLLVTVALVALVALASGELHRIPIQRHHHKHQRQQMKAATRWLHQKYRTRLYAPDYAAPDYGRGSSEASDESVGSDGSDEYTTSESLSNNQNMDYYGVIAIGTPPQYFNVVFDTGSANLWVPSVMCLASDVACQNHNQYNASASSTYVANGSSFAIQYGTGSLTGYLSTDTVSISGLAIESQTFGEAIAQPNGSFTGVPFDGILGMGYQSIAVDQVVPPFYNLYAQGLIEEATFGFYLARNASAPSGGQLVLGGIDNQLFSGNLTYVPVSQPGYWQFEMVSAVMGGYVVCSNCQAIADTGTSLLACPGSAYSTLNQLIGGQLIDGDYYVDCATVDSLPALSFNLGGTIFELPAAAYISVFSENDATYCMSSFTYIDSDFWILGDVFIGQYYTQFDFAQNRVGFAPAA</sequence>
<organism evidence="13 14">
    <name type="scientific">Drosophila rubida</name>
    <dbReference type="NCBI Taxonomy" id="30044"/>
    <lineage>
        <taxon>Eukaryota</taxon>
        <taxon>Metazoa</taxon>
        <taxon>Ecdysozoa</taxon>
        <taxon>Arthropoda</taxon>
        <taxon>Hexapoda</taxon>
        <taxon>Insecta</taxon>
        <taxon>Pterygota</taxon>
        <taxon>Neoptera</taxon>
        <taxon>Endopterygota</taxon>
        <taxon>Diptera</taxon>
        <taxon>Brachycera</taxon>
        <taxon>Muscomorpha</taxon>
        <taxon>Ephydroidea</taxon>
        <taxon>Drosophilidae</taxon>
        <taxon>Drosophila</taxon>
    </lineage>
</organism>
<keyword evidence="6" id="KW-0325">Glycoprotein</keyword>
<evidence type="ECO:0000256" key="1">
    <source>
        <dbReference type="ARBA" id="ARBA00007447"/>
    </source>
</evidence>
<feature type="domain" description="Peptidase A1" evidence="12">
    <location>
        <begin position="98"/>
        <end position="407"/>
    </location>
</feature>
<evidence type="ECO:0000256" key="2">
    <source>
        <dbReference type="ARBA" id="ARBA00022670"/>
    </source>
</evidence>
<comment type="similarity">
    <text evidence="1 9">Belongs to the peptidase A1 family.</text>
</comment>
<evidence type="ECO:0000256" key="11">
    <source>
        <dbReference type="SAM" id="SignalP"/>
    </source>
</evidence>
<dbReference type="GO" id="GO:0004190">
    <property type="term" value="F:aspartic-type endopeptidase activity"/>
    <property type="evidence" value="ECO:0007669"/>
    <property type="project" value="UniProtKB-KW"/>
</dbReference>
<feature type="chain" id="PRO_5042007696" description="Peptidase A1 domain-containing protein" evidence="11">
    <location>
        <begin position="21"/>
        <end position="410"/>
    </location>
</feature>
<proteinExistence type="inferred from homology"/>
<dbReference type="Gene3D" id="2.40.70.10">
    <property type="entry name" value="Acid Proteases"/>
    <property type="match status" value="2"/>
</dbReference>
<name>A0AAD4PN39_9MUSC</name>
<dbReference type="SUPFAM" id="SSF50630">
    <property type="entry name" value="Acid proteases"/>
    <property type="match status" value="1"/>
</dbReference>
<evidence type="ECO:0000313" key="13">
    <source>
        <dbReference type="EMBL" id="KAH8377087.1"/>
    </source>
</evidence>
<dbReference type="Gene3D" id="2.60.40.1960">
    <property type="match status" value="1"/>
</dbReference>
<dbReference type="PANTHER" id="PTHR47966">
    <property type="entry name" value="BETA-SITE APP-CLEAVING ENZYME, ISOFORM A-RELATED"/>
    <property type="match status" value="1"/>
</dbReference>
<evidence type="ECO:0000256" key="6">
    <source>
        <dbReference type="ARBA" id="ARBA00023180"/>
    </source>
</evidence>
<keyword evidence="4 9" id="KW-0378">Hydrolase</keyword>
<dbReference type="PRINTS" id="PR00792">
    <property type="entry name" value="PEPSIN"/>
</dbReference>
<dbReference type="InterPro" id="IPR033121">
    <property type="entry name" value="PEPTIDASE_A1"/>
</dbReference>
<keyword evidence="2 9" id="KW-0645">Protease</keyword>
<keyword evidence="11" id="KW-0732">Signal</keyword>
<evidence type="ECO:0000256" key="5">
    <source>
        <dbReference type="ARBA" id="ARBA00023157"/>
    </source>
</evidence>
<evidence type="ECO:0000256" key="10">
    <source>
        <dbReference type="SAM" id="MobiDB-lite"/>
    </source>
</evidence>